<dbReference type="AlphaFoldDB" id="A0A1Y6JKD0"/>
<protein>
    <recommendedName>
        <fullName evidence="4">HNH endonuclease</fullName>
    </recommendedName>
</protein>
<dbReference type="EMBL" id="CP036495">
    <property type="protein sequence ID" value="UZA68220.1"/>
    <property type="molecule type" value="Genomic_DNA"/>
</dbReference>
<organism evidence="1 3">
    <name type="scientific">Pseudomonas viridiflava</name>
    <name type="common">Phytomonas viridiflava</name>
    <dbReference type="NCBI Taxonomy" id="33069"/>
    <lineage>
        <taxon>Bacteria</taxon>
        <taxon>Pseudomonadati</taxon>
        <taxon>Pseudomonadota</taxon>
        <taxon>Gammaproteobacteria</taxon>
        <taxon>Pseudomonadales</taxon>
        <taxon>Pseudomonadaceae</taxon>
        <taxon>Pseudomonas</taxon>
    </lineage>
</organism>
<dbReference type="Proteomes" id="UP000196842">
    <property type="component" value="Chromosome I"/>
</dbReference>
<evidence type="ECO:0008006" key="4">
    <source>
        <dbReference type="Google" id="ProtNLM"/>
    </source>
</evidence>
<dbReference type="Proteomes" id="UP001163644">
    <property type="component" value="Chromosome"/>
</dbReference>
<dbReference type="RefSeq" id="WP_029244247.1">
    <property type="nucleotide sequence ID" value="NZ_CP036495.1"/>
</dbReference>
<sequence>MKAVTLNKKMGNATTLQPPIHIIQDSDMTEKPKRLNPLPEILRALQFRSGNQCAFPGCDESMLSAEGVYIGQLCHIEAAEPGGERFNIHQNNEDRRAYDNLLYMCYPHHNLTNDTATYKVSDLRNIKENHEKKFSGRPLIMSAEPQQGFKPGTPILLLKNLDTGTQKWTRDYSIEIRQAHPALATFTFECTYGGSVRSRLLNYQGIFTSIKPSHFQKGDTVTITAELSPYDRTFLNDNINEPLSVECITQEGTNVIIELLFKHYTCEQRIQ</sequence>
<evidence type="ECO:0000313" key="3">
    <source>
        <dbReference type="Proteomes" id="UP000196842"/>
    </source>
</evidence>
<evidence type="ECO:0000313" key="2">
    <source>
        <dbReference type="EMBL" id="UZA68220.1"/>
    </source>
</evidence>
<proteinExistence type="predicted"/>
<evidence type="ECO:0000313" key="1">
    <source>
        <dbReference type="EMBL" id="SMS09302.1"/>
    </source>
</evidence>
<dbReference type="KEGG" id="pvd:CFBP1590__1715"/>
<reference evidence="2" key="2">
    <citation type="submission" date="2019-02" db="EMBL/GenBank/DDBJ databases">
        <authorList>
            <person name="Lutz S."/>
            <person name="Schori C."/>
            <person name="Ahrens C.H."/>
            <person name="Gueguen E."/>
        </authorList>
    </citation>
    <scope>NUCLEOTIDE SEQUENCE</scope>
    <source>
        <strain evidence="2">Psy35</strain>
    </source>
</reference>
<dbReference type="EMBL" id="LT855380">
    <property type="protein sequence ID" value="SMS09302.1"/>
    <property type="molecule type" value="Genomic_DNA"/>
</dbReference>
<dbReference type="GeneID" id="47763382"/>
<accession>A0A1Y6JKD0</accession>
<gene>
    <name evidence="1" type="ORF">CFBP1590__1715</name>
    <name evidence="2" type="ORF">EZZ81_08315</name>
</gene>
<name>A0A1Y6JKD0_PSEVI</name>
<reference evidence="1 3" key="1">
    <citation type="submission" date="2017-05" db="EMBL/GenBank/DDBJ databases">
        <authorList>
            <person name="Song R."/>
            <person name="Chenine A.L."/>
            <person name="Ruprecht R.M."/>
        </authorList>
    </citation>
    <scope>NUCLEOTIDE SEQUENCE [LARGE SCALE GENOMIC DNA]</scope>
    <source>
        <strain evidence="1 3">CFBP 1590</strain>
    </source>
</reference>